<dbReference type="Gene3D" id="2.160.20.120">
    <property type="match status" value="1"/>
</dbReference>
<evidence type="ECO:0000313" key="2">
    <source>
        <dbReference type="EMBL" id="QSX29121.1"/>
    </source>
</evidence>
<dbReference type="KEGG" id="scyp:JYB88_12835"/>
<feature type="signal peptide" evidence="1">
    <location>
        <begin position="1"/>
        <end position="22"/>
    </location>
</feature>
<gene>
    <name evidence="2" type="ORF">JYB88_12835</name>
</gene>
<dbReference type="Proteomes" id="UP000663281">
    <property type="component" value="Chromosome"/>
</dbReference>
<protein>
    <recommendedName>
        <fullName evidence="4">Adhesin domain-containing protein</fullName>
    </recommendedName>
</protein>
<keyword evidence="3" id="KW-1185">Reference proteome</keyword>
<dbReference type="RefSeq" id="WP_207324370.1">
    <property type="nucleotide sequence ID" value="NZ_CP071504.1"/>
</dbReference>
<dbReference type="AlphaFoldDB" id="A0A974XIQ6"/>
<name>A0A974XIQ6_9GAMM</name>
<feature type="chain" id="PRO_5036962360" description="Adhesin domain-containing protein" evidence="1">
    <location>
        <begin position="23"/>
        <end position="209"/>
    </location>
</feature>
<reference evidence="2 3" key="1">
    <citation type="submission" date="2021-03" db="EMBL/GenBank/DDBJ databases">
        <title>Novel species identification of genus Shewanella.</title>
        <authorList>
            <person name="Liu G."/>
            <person name="Zhang Q."/>
        </authorList>
    </citation>
    <scope>NUCLEOTIDE SEQUENCE [LARGE SCALE GENOMIC DNA]</scope>
    <source>
        <strain evidence="2 3">FJAT-53726</strain>
    </source>
</reference>
<dbReference type="EMBL" id="CP071504">
    <property type="protein sequence ID" value="QSX29121.1"/>
    <property type="molecule type" value="Genomic_DNA"/>
</dbReference>
<sequence length="209" mass="23131">MKHTKIAAALVLTTAFAGSALADDSRQLSQRYDYQGETLVFDVGVGEAELLASDDNEIRVEVQIEAAGGNWLSFWKHVDLEDRELTVKQKGNRLLLSVNDQDDIKQHWRVYLPKQAPVSLEVGVGQVEITGLVADLDVEVGVGQVSIEHGHAYRRIELHSGVGEVNYSRQGRQQQVERNLVSQNFETLLDGEGDLKVNVGVGEVDVREL</sequence>
<keyword evidence="1" id="KW-0732">Signal</keyword>
<evidence type="ECO:0000256" key="1">
    <source>
        <dbReference type="SAM" id="SignalP"/>
    </source>
</evidence>
<proteinExistence type="predicted"/>
<evidence type="ECO:0008006" key="4">
    <source>
        <dbReference type="Google" id="ProtNLM"/>
    </source>
</evidence>
<accession>A0A974XIQ6</accession>
<organism evidence="2 3">
    <name type="scientific">Shewanella cyperi</name>
    <dbReference type="NCBI Taxonomy" id="2814292"/>
    <lineage>
        <taxon>Bacteria</taxon>
        <taxon>Pseudomonadati</taxon>
        <taxon>Pseudomonadota</taxon>
        <taxon>Gammaproteobacteria</taxon>
        <taxon>Alteromonadales</taxon>
        <taxon>Shewanellaceae</taxon>
        <taxon>Shewanella</taxon>
    </lineage>
</organism>
<evidence type="ECO:0000313" key="3">
    <source>
        <dbReference type="Proteomes" id="UP000663281"/>
    </source>
</evidence>